<proteinExistence type="predicted"/>
<dbReference type="PANTHER" id="PTHR12199">
    <property type="entry name" value="INTERPHOTORECEPTOR MATRIX PROTEOGLYCAN"/>
    <property type="match status" value="1"/>
</dbReference>
<keyword evidence="9" id="KW-0325">Glycoprotein</keyword>
<keyword evidence="13" id="KW-1185">Reference proteome</keyword>
<dbReference type="AlphaFoldDB" id="A0A6P8UWG7"/>
<evidence type="ECO:0000256" key="8">
    <source>
        <dbReference type="ARBA" id="ARBA00022737"/>
    </source>
</evidence>
<dbReference type="GO" id="GO:0001750">
    <property type="term" value="C:photoreceptor outer segment"/>
    <property type="evidence" value="ECO:0007669"/>
    <property type="project" value="UniProtKB-SubCell"/>
</dbReference>
<accession>A0A6P8UWG7</accession>
<organism evidence="13 14">
    <name type="scientific">Gymnodraco acuticeps</name>
    <name type="common">Antarctic dragonfish</name>
    <dbReference type="NCBI Taxonomy" id="8218"/>
    <lineage>
        <taxon>Eukaryota</taxon>
        <taxon>Metazoa</taxon>
        <taxon>Chordata</taxon>
        <taxon>Craniata</taxon>
        <taxon>Vertebrata</taxon>
        <taxon>Euteleostomi</taxon>
        <taxon>Actinopterygii</taxon>
        <taxon>Neopterygii</taxon>
        <taxon>Teleostei</taxon>
        <taxon>Neoteleostei</taxon>
        <taxon>Acanthomorphata</taxon>
        <taxon>Eupercaria</taxon>
        <taxon>Perciformes</taxon>
        <taxon>Notothenioidei</taxon>
        <taxon>Bathydraconidae</taxon>
        <taxon>Gymnodraco</taxon>
    </lineage>
</organism>
<dbReference type="InterPro" id="IPR039861">
    <property type="entry name" value="IMPG"/>
</dbReference>
<dbReference type="Gene3D" id="3.30.70.960">
    <property type="entry name" value="SEA domain"/>
    <property type="match status" value="3"/>
</dbReference>
<feature type="region of interest" description="Disordered" evidence="11">
    <location>
        <begin position="140"/>
        <end position="189"/>
    </location>
</feature>
<keyword evidence="8" id="KW-0677">Repeat</keyword>
<evidence type="ECO:0000256" key="10">
    <source>
        <dbReference type="ARBA" id="ARBA00023273"/>
    </source>
</evidence>
<keyword evidence="4" id="KW-0964">Secreted</keyword>
<evidence type="ECO:0000256" key="5">
    <source>
        <dbReference type="ARBA" id="ARBA00022530"/>
    </source>
</evidence>
<evidence type="ECO:0000256" key="11">
    <source>
        <dbReference type="SAM" id="MobiDB-lite"/>
    </source>
</evidence>
<evidence type="ECO:0000256" key="9">
    <source>
        <dbReference type="ARBA" id="ARBA00023180"/>
    </source>
</evidence>
<dbReference type="OrthoDB" id="8965174at2759"/>
<reference evidence="14" key="1">
    <citation type="submission" date="2025-08" db="UniProtKB">
        <authorList>
            <consortium name="RefSeq"/>
        </authorList>
    </citation>
    <scope>IDENTIFICATION</scope>
</reference>
<sequence>MTEAPTTAASPTFVVTAALSGETFIDAYNNNTSPEYKRLETKLISTCSKIYKPRFPNTFSHCKVKKLRPVEVRATETEAELAVVFDSTTATADLPQNSEVTQVLVEAVTNTSNNFDVSITPASVTIISSPFLDTTAAPTTAAPATAAPTTAAPTTAAPTTEAPTTASPTTAAPTTAAPTTAAPMTEAPTTAASPTFVVTAALSGETFIDAYNNNTSPEYKRLETKLISTCSKIYKPRFPNTFSHCKVKKLRPVEVRATETEAELAVVFDSTTATADLPQNSEVTQVLVEAVTNTSNNFDVSITPASVTIISSPFLDTTVAPTTAAPTTARPATAAPTTIALITKRVTFRSVQDTFTNELLNPSSAAYKARATMINTQLTPVFKREFPSSFKSLDVVSFSNGSIITIIDLSFESTSAPTSTQIANALINAASTVLGFDIEGSSIGVNGISSSGVRHKISLVTAPCLLLLSWLLLNQQ</sequence>
<dbReference type="KEGG" id="gacu:117552738"/>
<dbReference type="InterPro" id="IPR000082">
    <property type="entry name" value="SEA_dom"/>
</dbReference>
<evidence type="ECO:0000256" key="2">
    <source>
        <dbReference type="ARBA" id="ARBA00004504"/>
    </source>
</evidence>
<dbReference type="InParanoid" id="A0A6P8UWG7"/>
<dbReference type="PROSITE" id="PS50024">
    <property type="entry name" value="SEA"/>
    <property type="match status" value="3"/>
</dbReference>
<protein>
    <submittedName>
        <fullName evidence="14">Cell wall protein RTB1-like</fullName>
    </submittedName>
</protein>
<dbReference type="GO" id="GO:0008201">
    <property type="term" value="F:heparin binding"/>
    <property type="evidence" value="ECO:0007669"/>
    <property type="project" value="UniProtKB-KW"/>
</dbReference>
<feature type="domain" description="SEA" evidence="12">
    <location>
        <begin position="340"/>
        <end position="450"/>
    </location>
</feature>
<dbReference type="GO" id="GO:0001917">
    <property type="term" value="C:photoreceptor inner segment"/>
    <property type="evidence" value="ECO:0007669"/>
    <property type="project" value="UniProtKB-SubCell"/>
</dbReference>
<dbReference type="GeneID" id="117552738"/>
<evidence type="ECO:0000256" key="6">
    <source>
        <dbReference type="ARBA" id="ARBA00022674"/>
    </source>
</evidence>
<evidence type="ECO:0000256" key="7">
    <source>
        <dbReference type="ARBA" id="ARBA00022729"/>
    </source>
</evidence>
<evidence type="ECO:0000313" key="13">
    <source>
        <dbReference type="Proteomes" id="UP000515161"/>
    </source>
</evidence>
<feature type="domain" description="SEA" evidence="12">
    <location>
        <begin position="5"/>
        <end position="131"/>
    </location>
</feature>
<dbReference type="Pfam" id="PF01390">
    <property type="entry name" value="SEA"/>
    <property type="match status" value="3"/>
</dbReference>
<keyword evidence="5" id="KW-0272">Extracellular matrix</keyword>
<evidence type="ECO:0000256" key="4">
    <source>
        <dbReference type="ARBA" id="ARBA00022525"/>
    </source>
</evidence>
<keyword evidence="6" id="KW-0358">Heparin-binding</keyword>
<evidence type="ECO:0000256" key="1">
    <source>
        <dbReference type="ARBA" id="ARBA00004437"/>
    </source>
</evidence>
<dbReference type="GO" id="GO:0033165">
    <property type="term" value="C:interphotoreceptor matrix"/>
    <property type="evidence" value="ECO:0007669"/>
    <property type="project" value="UniProtKB-SubCell"/>
</dbReference>
<dbReference type="RefSeq" id="XP_034082224.1">
    <property type="nucleotide sequence ID" value="XM_034226333.1"/>
</dbReference>
<evidence type="ECO:0000256" key="3">
    <source>
        <dbReference type="ARBA" id="ARBA00004593"/>
    </source>
</evidence>
<name>A0A6P8UWG7_GYMAC</name>
<dbReference type="Proteomes" id="UP000515161">
    <property type="component" value="Unplaced"/>
</dbReference>
<dbReference type="GO" id="GO:0007601">
    <property type="term" value="P:visual perception"/>
    <property type="evidence" value="ECO:0007669"/>
    <property type="project" value="InterPro"/>
</dbReference>
<comment type="subcellular location">
    <subcellularLocation>
        <location evidence="2">Cell projection</location>
        <location evidence="2">Cilium</location>
        <location evidence="2">Photoreceptor outer segment</location>
    </subcellularLocation>
    <subcellularLocation>
        <location evidence="1">Photoreceptor inner segment</location>
    </subcellularLocation>
    <subcellularLocation>
        <location evidence="3">Secreted</location>
        <location evidence="3">Extracellular space</location>
        <location evidence="3">Extracellular matrix</location>
        <location evidence="3">Interphotoreceptor matrix</location>
    </subcellularLocation>
</comment>
<evidence type="ECO:0000259" key="12">
    <source>
        <dbReference type="PROSITE" id="PS50024"/>
    </source>
</evidence>
<keyword evidence="7" id="KW-0732">Signal</keyword>
<evidence type="ECO:0000313" key="14">
    <source>
        <dbReference type="RefSeq" id="XP_034082224.1"/>
    </source>
</evidence>
<dbReference type="InterPro" id="IPR036364">
    <property type="entry name" value="SEA_dom_sf"/>
</dbReference>
<dbReference type="FunCoup" id="A0A6P8UWG7">
    <property type="interactions" value="1"/>
</dbReference>
<gene>
    <name evidence="14" type="primary">LOC117552738</name>
</gene>
<keyword evidence="10" id="KW-0966">Cell projection</keyword>
<feature type="domain" description="SEA" evidence="12">
    <location>
        <begin position="188"/>
        <end position="314"/>
    </location>
</feature>
<dbReference type="SUPFAM" id="SSF82671">
    <property type="entry name" value="SEA domain"/>
    <property type="match status" value="3"/>
</dbReference>
<dbReference type="PANTHER" id="PTHR12199:SF5">
    <property type="entry name" value="MUCIN-2-LIKE ISOFORM X1"/>
    <property type="match status" value="1"/>
</dbReference>